<keyword evidence="6" id="KW-0430">Lectin</keyword>
<keyword evidence="2" id="KW-0677">Repeat</keyword>
<feature type="domain" description="Bulb-type lectin" evidence="5">
    <location>
        <begin position="34"/>
        <end position="140"/>
    </location>
</feature>
<gene>
    <name evidence="6" type="primary">LECCVA1_2</name>
    <name evidence="6" type="ORF">g.32182</name>
</gene>
<dbReference type="PROSITE" id="PS50927">
    <property type="entry name" value="BULB_LECTIN"/>
    <property type="match status" value="1"/>
</dbReference>
<dbReference type="CDD" id="cd00028">
    <property type="entry name" value="B_lectin"/>
    <property type="match status" value="1"/>
</dbReference>
<evidence type="ECO:0000256" key="4">
    <source>
        <dbReference type="SAM" id="SignalP"/>
    </source>
</evidence>
<evidence type="ECO:0000256" key="1">
    <source>
        <dbReference type="ARBA" id="ARBA00022546"/>
    </source>
</evidence>
<evidence type="ECO:0000256" key="3">
    <source>
        <dbReference type="ARBA" id="ARBA00023035"/>
    </source>
</evidence>
<dbReference type="InterPro" id="IPR001480">
    <property type="entry name" value="Bulb-type_lectin_dom"/>
</dbReference>
<dbReference type="EMBL" id="GDJX01007464">
    <property type="protein sequence ID" value="JAT60472.1"/>
    <property type="molecule type" value="Transcribed_RNA"/>
</dbReference>
<dbReference type="SUPFAM" id="SSF51110">
    <property type="entry name" value="alpha-D-mannose-specific plant lectins"/>
    <property type="match status" value="2"/>
</dbReference>
<evidence type="ECO:0000259" key="5">
    <source>
        <dbReference type="PROSITE" id="PS50927"/>
    </source>
</evidence>
<dbReference type="InterPro" id="IPR036426">
    <property type="entry name" value="Bulb-type_lectin_dom_sf"/>
</dbReference>
<keyword evidence="1" id="KW-0348">Hemagglutinin</keyword>
<dbReference type="Gene3D" id="2.90.10.10">
    <property type="entry name" value="Bulb-type lectin domain"/>
    <property type="match status" value="2"/>
</dbReference>
<protein>
    <submittedName>
        <fullName evidence="6">Mannose-specific lectin 1</fullName>
    </submittedName>
</protein>
<reference evidence="6" key="1">
    <citation type="submission" date="2015-07" db="EMBL/GenBank/DDBJ databases">
        <title>Transcriptome Assembly of Anthurium amnicola.</title>
        <authorList>
            <person name="Suzuki J."/>
        </authorList>
    </citation>
    <scope>NUCLEOTIDE SEQUENCE</scope>
</reference>
<accession>A0A1D1Z0U7</accession>
<sequence length="268" mass="28372">MAAPNPITSPIVRLPIFFIALTLVHPLTAADAPNNLLFSGETLVAGRRLAHGNHSFVMGGDCNLALDGSLWRSGTAGRGSGCRLTLEDDGRLVVRSEDGGTVWASHSGSSPRGDYVAVLETRGRVAVYGPAVWSGPELGGHRFRHGLGCLQKGGKWDNCIVGDASTAGSVIFSGQLLLDGSSRTTTGVWFLSLDHRGGLAVADGHHRVLWSNNVRSERGEYAAVFRRDGMVAVYGPVIWSTSAGAPAHHHVRVASEFRSEALRLETGG</sequence>
<proteinExistence type="predicted"/>
<keyword evidence="3" id="KW-0465">Mannose-binding</keyword>
<name>A0A1D1Z0U7_9ARAE</name>
<dbReference type="GO" id="GO:0051707">
    <property type="term" value="P:response to other organism"/>
    <property type="evidence" value="ECO:0007669"/>
    <property type="project" value="UniProtKB-ARBA"/>
</dbReference>
<feature type="chain" id="PRO_5008900667" evidence="4">
    <location>
        <begin position="30"/>
        <end position="268"/>
    </location>
</feature>
<organism evidence="6">
    <name type="scientific">Anthurium amnicola</name>
    <dbReference type="NCBI Taxonomy" id="1678845"/>
    <lineage>
        <taxon>Eukaryota</taxon>
        <taxon>Viridiplantae</taxon>
        <taxon>Streptophyta</taxon>
        <taxon>Embryophyta</taxon>
        <taxon>Tracheophyta</taxon>
        <taxon>Spermatophyta</taxon>
        <taxon>Magnoliopsida</taxon>
        <taxon>Liliopsida</taxon>
        <taxon>Araceae</taxon>
        <taxon>Pothoideae</taxon>
        <taxon>Potheae</taxon>
        <taxon>Anthurium</taxon>
    </lineage>
</organism>
<feature type="signal peptide" evidence="4">
    <location>
        <begin position="1"/>
        <end position="29"/>
    </location>
</feature>
<dbReference type="SMART" id="SM00108">
    <property type="entry name" value="B_lectin"/>
    <property type="match status" value="2"/>
</dbReference>
<keyword evidence="4" id="KW-0732">Signal</keyword>
<dbReference type="AlphaFoldDB" id="A0A1D1Z0U7"/>
<evidence type="ECO:0000256" key="2">
    <source>
        <dbReference type="ARBA" id="ARBA00022737"/>
    </source>
</evidence>
<dbReference type="GO" id="GO:0005537">
    <property type="term" value="F:D-mannose binding"/>
    <property type="evidence" value="ECO:0007669"/>
    <property type="project" value="UniProtKB-KW"/>
</dbReference>
<evidence type="ECO:0000313" key="6">
    <source>
        <dbReference type="EMBL" id="JAT60472.1"/>
    </source>
</evidence>